<dbReference type="PANTHER" id="PTHR41878:SF1">
    <property type="entry name" value="TNPR PROTEIN"/>
    <property type="match status" value="1"/>
</dbReference>
<evidence type="ECO:0000313" key="2">
    <source>
        <dbReference type="EMBL" id="MEN2789959.1"/>
    </source>
</evidence>
<dbReference type="InterPro" id="IPR012912">
    <property type="entry name" value="Plasmid_pRiA4b_Orf3-like"/>
</dbReference>
<dbReference type="Gene3D" id="3.10.290.30">
    <property type="entry name" value="MM3350-like"/>
    <property type="match status" value="1"/>
</dbReference>
<dbReference type="Proteomes" id="UP001419910">
    <property type="component" value="Unassembled WGS sequence"/>
</dbReference>
<dbReference type="Pfam" id="PF07929">
    <property type="entry name" value="PRiA4_ORF3"/>
    <property type="match status" value="1"/>
</dbReference>
<keyword evidence="3" id="KW-1185">Reference proteome</keyword>
<dbReference type="RefSeq" id="WP_343891255.1">
    <property type="nucleotide sequence ID" value="NZ_BAAAEH010000040.1"/>
</dbReference>
<gene>
    <name evidence="2" type="ORF">ABC974_10005</name>
</gene>
<comment type="caution">
    <text evidence="2">The sequence shown here is derived from an EMBL/GenBank/DDBJ whole genome shotgun (WGS) entry which is preliminary data.</text>
</comment>
<evidence type="ECO:0000259" key="1">
    <source>
        <dbReference type="Pfam" id="PF07929"/>
    </source>
</evidence>
<sequence>MSETIARLRIALSDSDPEIWRTVDVPLGANLRMLHDIVQAAMGWQDHHLWEFEVAGRRYGRPDPHWRDGNLFAASNIRLKALVDRGVGQFGYTYDMGDDWHHDIAIERVEPGQPGTEYPRYVGGARRCPPEDVGGIPGFENFLDAIANADHPEHQDMTDWHFAGYRTAFDPDLVDELAARRRIGTIVKRRAAGKAAYAKQQSG</sequence>
<organism evidence="2 3">
    <name type="scientific">Sphingomonas oligophenolica</name>
    <dbReference type="NCBI Taxonomy" id="301154"/>
    <lineage>
        <taxon>Bacteria</taxon>
        <taxon>Pseudomonadati</taxon>
        <taxon>Pseudomonadota</taxon>
        <taxon>Alphaproteobacteria</taxon>
        <taxon>Sphingomonadales</taxon>
        <taxon>Sphingomonadaceae</taxon>
        <taxon>Sphingomonas</taxon>
    </lineage>
</organism>
<dbReference type="PANTHER" id="PTHR41878">
    <property type="entry name" value="LEXA REPRESSOR-RELATED"/>
    <property type="match status" value="1"/>
</dbReference>
<protein>
    <submittedName>
        <fullName evidence="2">Plasmid pRiA4b ORF-3 family protein</fullName>
    </submittedName>
</protein>
<proteinExistence type="predicted"/>
<dbReference type="SUPFAM" id="SSF159941">
    <property type="entry name" value="MM3350-like"/>
    <property type="match status" value="1"/>
</dbReference>
<dbReference type="EMBL" id="JBDIME010000006">
    <property type="protein sequence ID" value="MEN2789959.1"/>
    <property type="molecule type" value="Genomic_DNA"/>
</dbReference>
<feature type="domain" description="Plasmid pRiA4b Orf3-like" evidence="1">
    <location>
        <begin position="5"/>
        <end position="175"/>
    </location>
</feature>
<name>A0ABU9Y2D3_9SPHN</name>
<dbReference type="InterPro" id="IPR024047">
    <property type="entry name" value="MM3350-like_sf"/>
</dbReference>
<evidence type="ECO:0000313" key="3">
    <source>
        <dbReference type="Proteomes" id="UP001419910"/>
    </source>
</evidence>
<reference evidence="2 3" key="1">
    <citation type="submission" date="2024-05" db="EMBL/GenBank/DDBJ databases">
        <authorList>
            <person name="Liu Q."/>
            <person name="Xin Y.-H."/>
        </authorList>
    </citation>
    <scope>NUCLEOTIDE SEQUENCE [LARGE SCALE GENOMIC DNA]</scope>
    <source>
        <strain evidence="2 3">CGMCC 1.10181</strain>
    </source>
</reference>
<accession>A0ABU9Y2D3</accession>